<name>A0A9X0D0D7_9CNID</name>
<comment type="caution">
    <text evidence="1">The sequence shown here is derived from an EMBL/GenBank/DDBJ whole genome shotgun (WGS) entry which is preliminary data.</text>
</comment>
<dbReference type="Proteomes" id="UP001163046">
    <property type="component" value="Unassembled WGS sequence"/>
</dbReference>
<sequence length="155" mass="16436">MVVQDIPDLPSNGLTPGLGVANHQQLAILDVLGVAVLGTLPGTALGPRNELNKGTAMCCFRSGCAITLVLSGSALADVMGHVGWERAHTASYYMQLEKVLRHDSTSALLVETVDDHNPTSDLARLYQDLNSVKDFVLTFPMGKSGKRKASSEGTT</sequence>
<dbReference type="EMBL" id="MU825920">
    <property type="protein sequence ID" value="KAJ7382557.1"/>
    <property type="molecule type" value="Genomic_DNA"/>
</dbReference>
<proteinExistence type="predicted"/>
<accession>A0A9X0D0D7</accession>
<organism evidence="1 2">
    <name type="scientific">Desmophyllum pertusum</name>
    <dbReference type="NCBI Taxonomy" id="174260"/>
    <lineage>
        <taxon>Eukaryota</taxon>
        <taxon>Metazoa</taxon>
        <taxon>Cnidaria</taxon>
        <taxon>Anthozoa</taxon>
        <taxon>Hexacorallia</taxon>
        <taxon>Scleractinia</taxon>
        <taxon>Caryophylliina</taxon>
        <taxon>Caryophylliidae</taxon>
        <taxon>Desmophyllum</taxon>
    </lineage>
</organism>
<protein>
    <submittedName>
        <fullName evidence="1">Protein dispatched 1</fullName>
    </submittedName>
</protein>
<dbReference type="AlphaFoldDB" id="A0A9X0D0D7"/>
<reference evidence="1" key="1">
    <citation type="submission" date="2023-01" db="EMBL/GenBank/DDBJ databases">
        <title>Genome assembly of the deep-sea coral Lophelia pertusa.</title>
        <authorList>
            <person name="Herrera S."/>
            <person name="Cordes E."/>
        </authorList>
    </citation>
    <scope>NUCLEOTIDE SEQUENCE</scope>
    <source>
        <strain evidence="1">USNM1676648</strain>
        <tissue evidence="1">Polyp</tissue>
    </source>
</reference>
<keyword evidence="2" id="KW-1185">Reference proteome</keyword>
<evidence type="ECO:0000313" key="1">
    <source>
        <dbReference type="EMBL" id="KAJ7382557.1"/>
    </source>
</evidence>
<dbReference type="OrthoDB" id="5972252at2759"/>
<evidence type="ECO:0000313" key="2">
    <source>
        <dbReference type="Proteomes" id="UP001163046"/>
    </source>
</evidence>
<gene>
    <name evidence="1" type="primary">DISP1_12</name>
    <name evidence="1" type="ORF">OS493_034193</name>
</gene>